<dbReference type="PANTHER" id="PTHR42792:SF2">
    <property type="entry name" value="FLAGELLIN"/>
    <property type="match status" value="1"/>
</dbReference>
<dbReference type="PANTHER" id="PTHR42792">
    <property type="entry name" value="FLAGELLIN"/>
    <property type="match status" value="1"/>
</dbReference>
<reference evidence="6 7" key="1">
    <citation type="submission" date="2019-11" db="EMBL/GenBank/DDBJ databases">
        <title>Whole-genome sequencing of Allorhizobium vitis.</title>
        <authorList>
            <person name="Gan H.M."/>
            <person name="Savka M.A."/>
        </authorList>
    </citation>
    <scope>NUCLEOTIDE SEQUENCE [LARGE SCALE GENOMIC DNA]</scope>
    <source>
        <strain evidence="6 7">AB4</strain>
    </source>
</reference>
<dbReference type="GO" id="GO:0009288">
    <property type="term" value="C:bacterial-type flagellum"/>
    <property type="evidence" value="ECO:0007669"/>
    <property type="project" value="UniProtKB-SubCell"/>
</dbReference>
<comment type="function">
    <text evidence="3">Flagellin is the subunit protein which polymerizes to form the filaments of bacterial flagella.</text>
</comment>
<dbReference type="GO" id="GO:0005576">
    <property type="term" value="C:extracellular region"/>
    <property type="evidence" value="ECO:0007669"/>
    <property type="project" value="UniProtKB-SubCell"/>
</dbReference>
<dbReference type="Pfam" id="PF00669">
    <property type="entry name" value="Flagellin_N"/>
    <property type="match status" value="1"/>
</dbReference>
<keyword evidence="6" id="KW-0282">Flagellum</keyword>
<comment type="subcellular location">
    <subcellularLocation>
        <location evidence="3">Secreted</location>
    </subcellularLocation>
    <subcellularLocation>
        <location evidence="3">Bacterial flagellum</location>
    </subcellularLocation>
</comment>
<organism evidence="6 7">
    <name type="scientific">Agrobacterium vitis</name>
    <name type="common">Rhizobium vitis</name>
    <dbReference type="NCBI Taxonomy" id="373"/>
    <lineage>
        <taxon>Bacteria</taxon>
        <taxon>Pseudomonadati</taxon>
        <taxon>Pseudomonadota</taxon>
        <taxon>Alphaproteobacteria</taxon>
        <taxon>Hyphomicrobiales</taxon>
        <taxon>Rhizobiaceae</taxon>
        <taxon>Rhizobium/Agrobacterium group</taxon>
        <taxon>Agrobacterium</taxon>
    </lineage>
</organism>
<accession>A0ABD6GHU6</accession>
<dbReference type="Proteomes" id="UP000175993">
    <property type="component" value="Unassembled WGS sequence"/>
</dbReference>
<keyword evidence="6" id="KW-0969">Cilium</keyword>
<evidence type="ECO:0000313" key="7">
    <source>
        <dbReference type="Proteomes" id="UP000175993"/>
    </source>
</evidence>
<sequence length="514" mass="55381">MTLLLRLGALSRSHRLHQGSGSASCPAESIAVTIEYRLTPMKVNGEKKAGAPFFTVDSMVLFPFCRTMLSSLRCLQRRATSRKLIASARSLSSVHHLPWVGLNLNGPINHPSAFGKFGLLGTSGGGVWLGKIRTLEPLNVVACASTNGFLLLSGDWAVPALATARDMLSSIAGGLYFACFVLSLFCTEYVSERMTSKNTNVAAYTALQSLRHTVSSRDDSQTRVTTGYRVATAADDAAYWSIATTMRSDNRSLSSVQDALSMAAGVLDTAQSGMSTSTDLMMDVKARLVLAREGGTSRDKINTELDEIRDQFRSIAESSSFSKENWLLRDADSDKDNRNLVGSFVRDGAGRISINTIDYNVGGEPGTSKVNYLIDDVDGEGGILTGSGFATELGTAKTWVMFNGTKASTTYDEIRLEDSTTNADIDDMIKVVDAMAERMNGVASTLGAMSNRVDMQYEFSKDLQGSISKGVGNMVDTDMNLESSRLKALQAREQLGVKSLSIVNTSVQSLSQLL</sequence>
<dbReference type="InterPro" id="IPR001029">
    <property type="entry name" value="Flagellin_N"/>
</dbReference>
<dbReference type="SUPFAM" id="SSF64518">
    <property type="entry name" value="Phase 1 flagellin"/>
    <property type="match status" value="1"/>
</dbReference>
<keyword evidence="6" id="KW-0966">Cell projection</keyword>
<feature type="domain" description="Flagellin N-terminal" evidence="4">
    <location>
        <begin position="198"/>
        <end position="327"/>
    </location>
</feature>
<dbReference type="Gene3D" id="1.20.1330.10">
    <property type="entry name" value="f41 fragment of flagellin, N-terminal domain"/>
    <property type="match status" value="1"/>
</dbReference>
<comment type="similarity">
    <text evidence="1 3">Belongs to the bacterial flagellin family.</text>
</comment>
<dbReference type="InterPro" id="IPR046358">
    <property type="entry name" value="Flagellin_C"/>
</dbReference>
<comment type="caution">
    <text evidence="6">The sequence shown here is derived from an EMBL/GenBank/DDBJ whole genome shotgun (WGS) entry which is preliminary data.</text>
</comment>
<dbReference type="Pfam" id="PF00700">
    <property type="entry name" value="Flagellin_C"/>
    <property type="match status" value="1"/>
</dbReference>
<feature type="domain" description="Flagellin C-terminal" evidence="5">
    <location>
        <begin position="429"/>
        <end position="514"/>
    </location>
</feature>
<evidence type="ECO:0000256" key="3">
    <source>
        <dbReference type="RuleBase" id="RU362073"/>
    </source>
</evidence>
<dbReference type="InterPro" id="IPR001492">
    <property type="entry name" value="Flagellin"/>
</dbReference>
<gene>
    <name evidence="6" type="ORF">BBI04_013465</name>
</gene>
<protein>
    <recommendedName>
        <fullName evidence="3">Flagellin</fullName>
    </recommendedName>
</protein>
<name>A0ABD6GHU6_AGRVI</name>
<dbReference type="EMBL" id="MBEV02000006">
    <property type="protein sequence ID" value="MUP05812.1"/>
    <property type="molecule type" value="Genomic_DNA"/>
</dbReference>
<evidence type="ECO:0000256" key="2">
    <source>
        <dbReference type="ARBA" id="ARBA00023143"/>
    </source>
</evidence>
<evidence type="ECO:0000256" key="1">
    <source>
        <dbReference type="ARBA" id="ARBA00005709"/>
    </source>
</evidence>
<dbReference type="AlphaFoldDB" id="A0ABD6GHU6"/>
<evidence type="ECO:0000259" key="4">
    <source>
        <dbReference type="Pfam" id="PF00669"/>
    </source>
</evidence>
<keyword evidence="2 3" id="KW-0975">Bacterial flagellum</keyword>
<proteinExistence type="inferred from homology"/>
<evidence type="ECO:0000259" key="5">
    <source>
        <dbReference type="Pfam" id="PF00700"/>
    </source>
</evidence>
<dbReference type="GO" id="GO:0005198">
    <property type="term" value="F:structural molecule activity"/>
    <property type="evidence" value="ECO:0007669"/>
    <property type="project" value="UniProtKB-UniRule"/>
</dbReference>
<keyword evidence="3" id="KW-0964">Secreted</keyword>
<evidence type="ECO:0000313" key="6">
    <source>
        <dbReference type="EMBL" id="MUP05812.1"/>
    </source>
</evidence>